<dbReference type="InterPro" id="IPR003593">
    <property type="entry name" value="AAA+_ATPase"/>
</dbReference>
<feature type="non-terminal residue" evidence="3">
    <location>
        <position position="828"/>
    </location>
</feature>
<evidence type="ECO:0000256" key="1">
    <source>
        <dbReference type="SAM" id="MobiDB-lite"/>
    </source>
</evidence>
<evidence type="ECO:0000313" key="4">
    <source>
        <dbReference type="Proteomes" id="UP001189429"/>
    </source>
</evidence>
<feature type="domain" description="AAA+ ATPase" evidence="2">
    <location>
        <begin position="600"/>
        <end position="749"/>
    </location>
</feature>
<sequence length="828" mass="94984">MEQVQIEYLPAEAAENGQPFEPQFQHHALLYIKYLQIYKKLEDCHDQMVHPQKRRSIKKVLKSTIIRILELKAQLINFNPRTKNRFVALDEVLTDLKLNPETIEWKVPRYFLDDKECREEIEDKQDKVEHWLNHFGKSTEPDTLVDKKDPFEIGLTTDQAVQIIQKNERGRMGITRADMVCTWRKDSHRKEERQKRQAEKGDQAGDDVLESQVLAATRIAAHWKRRVDRRRFIRMREEEFEFLGMAPPRSDTKAQIIADMEKHRIRRKKNQEDNDNVYEKALMEQLAYLKKKKGEDIKADLLRDRREWVLEQCQKPNKDKQLKFPAEFDEFYQRFDKGDDEEEDPKGKDPKKDAKKGKDAKGKGGKKGKGAEVEEDTQESGPSHVVAQFVERINEYTEMWENRNEDNNFDQRHDIELARKNVFPIVEAELRAAVDDMMREELSNLKAMFETAKKKKEKKKKPPKPKKPKPPKKWCAAVGSITDREGCVPELVDFEILKKVQPCNLQDFWGEYRAAYGMPLRRTSPTPSKAFVPGVHAGTVADHFLGAMQRSFQAHETQITAAKCHCPPPSAQMIRSLLVEHCVLPLAQTDIRQKAPVDLAARSLLLYGPKGSGKSMLARAIAAETGAAFFDMSPAVIEGKSIGFKNSAAALVYKVFICAQDMAPSVIYIDQVHLVFQLKKKGKKGDPNAPDRIKQDLAKAIQQVKRGPEATEQDRILFIGTTSSPSADGVDEKGLMDAFDEKVWVNYPEYGSRVVLWQKFIEQKGVFVDPVKLNISTLARVSDGYSAGSIKQTVDRVLTARRVQQLKNRALKVQEFIGPLSRTAYCWQ</sequence>
<evidence type="ECO:0000313" key="3">
    <source>
        <dbReference type="EMBL" id="CAK0838676.1"/>
    </source>
</evidence>
<gene>
    <name evidence="3" type="ORF">PCOR1329_LOCUS34574</name>
</gene>
<feature type="compositionally biased region" description="Basic residues" evidence="1">
    <location>
        <begin position="453"/>
        <end position="472"/>
    </location>
</feature>
<name>A0ABN9T148_9DINO</name>
<accession>A0ABN9T148</accession>
<dbReference type="EMBL" id="CAUYUJ010014242">
    <property type="protein sequence ID" value="CAK0838676.1"/>
    <property type="molecule type" value="Genomic_DNA"/>
</dbReference>
<dbReference type="Proteomes" id="UP001189429">
    <property type="component" value="Unassembled WGS sequence"/>
</dbReference>
<feature type="region of interest" description="Disordered" evidence="1">
    <location>
        <begin position="185"/>
        <end position="205"/>
    </location>
</feature>
<proteinExistence type="predicted"/>
<dbReference type="Gene3D" id="1.10.8.60">
    <property type="match status" value="1"/>
</dbReference>
<protein>
    <recommendedName>
        <fullName evidence="2">AAA+ ATPase domain-containing protein</fullName>
    </recommendedName>
</protein>
<dbReference type="PANTHER" id="PTHR14690:SF0">
    <property type="entry name" value="IQ MOTIF CONTAINING WITH AAA DOMAIN 1"/>
    <property type="match status" value="1"/>
</dbReference>
<reference evidence="3" key="1">
    <citation type="submission" date="2023-10" db="EMBL/GenBank/DDBJ databases">
        <authorList>
            <person name="Chen Y."/>
            <person name="Shah S."/>
            <person name="Dougan E. K."/>
            <person name="Thang M."/>
            <person name="Chan C."/>
        </authorList>
    </citation>
    <scope>NUCLEOTIDE SEQUENCE [LARGE SCALE GENOMIC DNA]</scope>
</reference>
<comment type="caution">
    <text evidence="3">The sequence shown here is derived from an EMBL/GenBank/DDBJ whole genome shotgun (WGS) entry which is preliminary data.</text>
</comment>
<dbReference type="Gene3D" id="3.40.50.300">
    <property type="entry name" value="P-loop containing nucleotide triphosphate hydrolases"/>
    <property type="match status" value="1"/>
</dbReference>
<feature type="compositionally biased region" description="Basic and acidic residues" evidence="1">
    <location>
        <begin position="185"/>
        <end position="203"/>
    </location>
</feature>
<organism evidence="3 4">
    <name type="scientific">Prorocentrum cordatum</name>
    <dbReference type="NCBI Taxonomy" id="2364126"/>
    <lineage>
        <taxon>Eukaryota</taxon>
        <taxon>Sar</taxon>
        <taxon>Alveolata</taxon>
        <taxon>Dinophyceae</taxon>
        <taxon>Prorocentrales</taxon>
        <taxon>Prorocentraceae</taxon>
        <taxon>Prorocentrum</taxon>
    </lineage>
</organism>
<dbReference type="InterPro" id="IPR003959">
    <property type="entry name" value="ATPase_AAA_core"/>
</dbReference>
<feature type="compositionally biased region" description="Basic and acidic residues" evidence="1">
    <location>
        <begin position="345"/>
        <end position="362"/>
    </location>
</feature>
<dbReference type="SMART" id="SM00382">
    <property type="entry name" value="AAA"/>
    <property type="match status" value="1"/>
</dbReference>
<dbReference type="InterPro" id="IPR052267">
    <property type="entry name" value="N-DRC_Component"/>
</dbReference>
<dbReference type="Pfam" id="PF00004">
    <property type="entry name" value="AAA"/>
    <property type="match status" value="1"/>
</dbReference>
<evidence type="ECO:0000259" key="2">
    <source>
        <dbReference type="SMART" id="SM00382"/>
    </source>
</evidence>
<dbReference type="SUPFAM" id="SSF52540">
    <property type="entry name" value="P-loop containing nucleoside triphosphate hydrolases"/>
    <property type="match status" value="1"/>
</dbReference>
<dbReference type="InterPro" id="IPR027417">
    <property type="entry name" value="P-loop_NTPase"/>
</dbReference>
<keyword evidence="4" id="KW-1185">Reference proteome</keyword>
<dbReference type="PANTHER" id="PTHR14690">
    <property type="entry name" value="IQ MOTIF CONTAINING WITH AAA DOMAIN 1"/>
    <property type="match status" value="1"/>
</dbReference>
<feature type="region of interest" description="Disordered" evidence="1">
    <location>
        <begin position="335"/>
        <end position="386"/>
    </location>
</feature>
<feature type="region of interest" description="Disordered" evidence="1">
    <location>
        <begin position="451"/>
        <end position="474"/>
    </location>
</feature>